<dbReference type="PROSITE" id="PS00455">
    <property type="entry name" value="AMP_BINDING"/>
    <property type="match status" value="1"/>
</dbReference>
<evidence type="ECO:0000259" key="2">
    <source>
        <dbReference type="Pfam" id="PF13193"/>
    </source>
</evidence>
<dbReference type="Gene3D" id="3.40.50.12780">
    <property type="entry name" value="N-terminal domain of ligase-like"/>
    <property type="match status" value="1"/>
</dbReference>
<dbReference type="Proteomes" id="UP000774570">
    <property type="component" value="Unassembled WGS sequence"/>
</dbReference>
<dbReference type="InterPro" id="IPR050237">
    <property type="entry name" value="ATP-dep_AMP-bd_enzyme"/>
</dbReference>
<accession>A0ABS7FYT9</accession>
<dbReference type="InterPro" id="IPR045851">
    <property type="entry name" value="AMP-bd_C_sf"/>
</dbReference>
<gene>
    <name evidence="3" type="ORF">K1Y72_24695</name>
</gene>
<dbReference type="Gene3D" id="3.30.300.30">
    <property type="match status" value="1"/>
</dbReference>
<dbReference type="InterPro" id="IPR025110">
    <property type="entry name" value="AMP-bd_C"/>
</dbReference>
<dbReference type="SUPFAM" id="SSF56801">
    <property type="entry name" value="Acetyl-CoA synthetase-like"/>
    <property type="match status" value="1"/>
</dbReference>
<organism evidence="3 4">
    <name type="scientific">Actinomadura parmotrematis</name>
    <dbReference type="NCBI Taxonomy" id="2864039"/>
    <lineage>
        <taxon>Bacteria</taxon>
        <taxon>Bacillati</taxon>
        <taxon>Actinomycetota</taxon>
        <taxon>Actinomycetes</taxon>
        <taxon>Streptosporangiales</taxon>
        <taxon>Thermomonosporaceae</taxon>
        <taxon>Actinomadura</taxon>
    </lineage>
</organism>
<feature type="domain" description="AMP-binding enzyme C-terminal" evidence="2">
    <location>
        <begin position="413"/>
        <end position="491"/>
    </location>
</feature>
<evidence type="ECO:0000313" key="4">
    <source>
        <dbReference type="Proteomes" id="UP000774570"/>
    </source>
</evidence>
<dbReference type="Pfam" id="PF00501">
    <property type="entry name" value="AMP-binding"/>
    <property type="match status" value="1"/>
</dbReference>
<dbReference type="InterPro" id="IPR000873">
    <property type="entry name" value="AMP-dep_synth/lig_dom"/>
</dbReference>
<dbReference type="PANTHER" id="PTHR43767">
    <property type="entry name" value="LONG-CHAIN-FATTY-ACID--COA LIGASE"/>
    <property type="match status" value="1"/>
</dbReference>
<evidence type="ECO:0000313" key="3">
    <source>
        <dbReference type="EMBL" id="MBW8485602.1"/>
    </source>
</evidence>
<dbReference type="RefSeq" id="WP_220168843.1">
    <property type="nucleotide sequence ID" value="NZ_JAIBOA010000017.1"/>
</dbReference>
<dbReference type="EMBL" id="JAIBOA010000017">
    <property type="protein sequence ID" value="MBW8485602.1"/>
    <property type="molecule type" value="Genomic_DNA"/>
</dbReference>
<sequence length="506" mass="54088">MGVQGNGFYEIAAREPDRPALLGAGAGGGAVSYGTLHAEVNRLSHALRETFGLRPGDAVATLLGNRPEFLTVLFAALQTGLYLVPVSRHLAPPEIAYILADSGARAVVTERAHAAVTAASVPGPHVPVLHVEDGWPDGPATPPADRRVGSVMLYTSGTTGRPKGVRRPLPAIPPEVLADVLRRGLARDLDLEPGDGVHLAVGPLYHSAPCVHAMTALNLGHAVVVAPRFDAAGTLELIDRHRVTNAFLVPTMFHRMLALPEDVRRSFDGSSLARVYHSAAPVPVATKQRMMDWWGPVLYEYYGSTESGAVVVARPHEWLARPGTVGRAVDGVEIKILDPEGRELPPGETGLIYARGQGGFEYHRDPAKTAAAMRGDLYTPGDLGHLDADGWLYLSDRRTDLIISGGVNVYPAEIEAVLLQHPAVADAVVIGVPDAEWGQRPIALVQPSPQAAPGDGLAGELLAYCAPRLARLKHPRRVEFRDALPRTPAGKLSRHRVRAEYLGESV</sequence>
<evidence type="ECO:0000259" key="1">
    <source>
        <dbReference type="Pfam" id="PF00501"/>
    </source>
</evidence>
<reference evidence="3 4" key="1">
    <citation type="submission" date="2021-07" db="EMBL/GenBank/DDBJ databases">
        <title>Actinomadura sp. PM05-2 isolated from lichen.</title>
        <authorList>
            <person name="Somphong A."/>
            <person name="Phongsopitanun W."/>
            <person name="Tanasupawat S."/>
            <person name="Peongsungnone V."/>
        </authorList>
    </citation>
    <scope>NUCLEOTIDE SEQUENCE [LARGE SCALE GENOMIC DNA]</scope>
    <source>
        <strain evidence="3 4">PM05-2</strain>
    </source>
</reference>
<feature type="domain" description="AMP-dependent synthetase/ligase" evidence="1">
    <location>
        <begin position="10"/>
        <end position="359"/>
    </location>
</feature>
<dbReference type="PANTHER" id="PTHR43767:SF1">
    <property type="entry name" value="NONRIBOSOMAL PEPTIDE SYNTHASE PES1 (EUROFUNG)-RELATED"/>
    <property type="match status" value="1"/>
</dbReference>
<proteinExistence type="predicted"/>
<comment type="caution">
    <text evidence="3">The sequence shown here is derived from an EMBL/GenBank/DDBJ whole genome shotgun (WGS) entry which is preliminary data.</text>
</comment>
<keyword evidence="4" id="KW-1185">Reference proteome</keyword>
<name>A0ABS7FYT9_9ACTN</name>
<dbReference type="InterPro" id="IPR042099">
    <property type="entry name" value="ANL_N_sf"/>
</dbReference>
<dbReference type="Pfam" id="PF13193">
    <property type="entry name" value="AMP-binding_C"/>
    <property type="match status" value="1"/>
</dbReference>
<dbReference type="InterPro" id="IPR020845">
    <property type="entry name" value="AMP-binding_CS"/>
</dbReference>
<protein>
    <submittedName>
        <fullName evidence="3">AMP-binding protein</fullName>
    </submittedName>
</protein>